<evidence type="ECO:0000259" key="1">
    <source>
        <dbReference type="PROSITE" id="PS51112"/>
    </source>
</evidence>
<dbReference type="NCBIfam" id="TIGR04335">
    <property type="entry name" value="AmmeMemoSam_A"/>
    <property type="match status" value="1"/>
</dbReference>
<dbReference type="PROSITE" id="PS51112">
    <property type="entry name" value="AMMECR1"/>
    <property type="match status" value="1"/>
</dbReference>
<dbReference type="CDD" id="cd07951">
    <property type="entry name" value="ED_3B_N_AMMECR1"/>
    <property type="match status" value="1"/>
</dbReference>
<dbReference type="RefSeq" id="WP_058696158.1">
    <property type="nucleotide sequence ID" value="NZ_CP029487.1"/>
</dbReference>
<name>A0A4P9CB90_EUBML</name>
<keyword evidence="3" id="KW-1185">Reference proteome</keyword>
<dbReference type="InterPro" id="IPR004183">
    <property type="entry name" value="Xdiol_dOase_suB"/>
</dbReference>
<dbReference type="Gene3D" id="3.40.830.10">
    <property type="entry name" value="LigB-like"/>
    <property type="match status" value="1"/>
</dbReference>
<dbReference type="PANTHER" id="PTHR13016:SF0">
    <property type="entry name" value="AMME SYNDROME CANDIDATE GENE 1 PROTEIN"/>
    <property type="match status" value="1"/>
</dbReference>
<dbReference type="EMBL" id="CP029487">
    <property type="protein sequence ID" value="QCT72085.1"/>
    <property type="molecule type" value="Genomic_DNA"/>
</dbReference>
<dbReference type="Gene3D" id="3.30.1490.150">
    <property type="entry name" value="Hypothetical protein ph0010, domain 2"/>
    <property type="match status" value="1"/>
</dbReference>
<evidence type="ECO:0000313" key="2">
    <source>
        <dbReference type="EMBL" id="QCT72085.1"/>
    </source>
</evidence>
<dbReference type="InterPro" id="IPR023473">
    <property type="entry name" value="AMMECR1"/>
</dbReference>
<evidence type="ECO:0000313" key="3">
    <source>
        <dbReference type="Proteomes" id="UP000218387"/>
    </source>
</evidence>
<organism evidence="2 3">
    <name type="scientific">Eubacterium maltosivorans</name>
    <dbReference type="NCBI Taxonomy" id="2041044"/>
    <lineage>
        <taxon>Bacteria</taxon>
        <taxon>Bacillati</taxon>
        <taxon>Bacillota</taxon>
        <taxon>Clostridia</taxon>
        <taxon>Eubacteriales</taxon>
        <taxon>Eubacteriaceae</taxon>
        <taxon>Eubacterium</taxon>
    </lineage>
</organism>
<dbReference type="Gene3D" id="3.30.700.20">
    <property type="entry name" value="Hypothetical protein ph0010, domain 1"/>
    <property type="match status" value="1"/>
</dbReference>
<proteinExistence type="predicted"/>
<dbReference type="GO" id="GO:0008198">
    <property type="term" value="F:ferrous iron binding"/>
    <property type="evidence" value="ECO:0007669"/>
    <property type="project" value="InterPro"/>
</dbReference>
<dbReference type="GO" id="GO:0016702">
    <property type="term" value="F:oxidoreductase activity, acting on single donors with incorporation of molecular oxygen, incorporation of two atoms of oxygen"/>
    <property type="evidence" value="ECO:0007669"/>
    <property type="project" value="UniProtKB-ARBA"/>
</dbReference>
<dbReference type="Proteomes" id="UP000218387">
    <property type="component" value="Chromosome"/>
</dbReference>
<dbReference type="SUPFAM" id="SSF143447">
    <property type="entry name" value="AMMECR1-like"/>
    <property type="match status" value="1"/>
</dbReference>
<dbReference type="InterPro" id="IPR002733">
    <property type="entry name" value="AMMECR1_domain"/>
</dbReference>
<dbReference type="Pfam" id="PF01871">
    <property type="entry name" value="AMMECR1"/>
    <property type="match status" value="1"/>
</dbReference>
<dbReference type="KEGG" id="emt:CPZ25_012385"/>
<dbReference type="PANTHER" id="PTHR13016">
    <property type="entry name" value="AMMECR1 HOMOLOG"/>
    <property type="match status" value="1"/>
</dbReference>
<dbReference type="InterPro" id="IPR027623">
    <property type="entry name" value="AmmeMemoSam_A"/>
</dbReference>
<sequence length="488" mass="55546">MYLKGIGIASHPPVIIPEIGGGRELMAEKTIRGMRDLALKIAEIKPKVIICITPHGNVFQDGVSVIYETKLEGDMAAYGAPEIRLEKRCDMGLLEEMNRRFAQSDCQSIFLNQKTAEEFDIERKLDHGCMVPLYYIEKYYQDYKLVHLTIGELSLIELFRTGRVLREAIEAYGKDTLILASADLSHCLKDEGPYHFNAMGPVFDERVTQGIERKDYYSILTLSPKIYEPASQCGLRPIVMALGATDSIKTHSRLFSYEGPFGVGYLSAFIDFALEEKDPINESLITRYEQDMVRQHEKRLKAEDAYLALARLTIDTWVEEGRKFDWKQYLDEVKDQKAKTALENQQGGVFVSIYKAGELRGCMGTSQAVTENIAEEIVRNAIEACAYDPRFLPVEPQELYQLEISVDILGRPEYIEALNELDPYRYGIIVEKGVNRALLLPNLPGIETVEQQVEIAKEKAGIIDMQDDFERVVIERFEVERHQTDIAF</sequence>
<gene>
    <name evidence="2" type="ORF">CPZ25_012385</name>
</gene>
<feature type="domain" description="AMMECR1" evidence="1">
    <location>
        <begin position="301"/>
        <end position="488"/>
    </location>
</feature>
<dbReference type="Pfam" id="PF02900">
    <property type="entry name" value="LigB"/>
    <property type="match status" value="1"/>
</dbReference>
<dbReference type="InterPro" id="IPR027485">
    <property type="entry name" value="AMMECR1_N"/>
</dbReference>
<accession>A0A4P9CB90</accession>
<dbReference type="NCBIfam" id="TIGR04336">
    <property type="entry name" value="AmmeMemoSam_B"/>
    <property type="match status" value="1"/>
</dbReference>
<reference evidence="2 3" key="1">
    <citation type="submission" date="2018-05" db="EMBL/GenBank/DDBJ databases">
        <title>Genome comparison of Eubacterium sp.</title>
        <authorList>
            <person name="Feng Y."/>
            <person name="Sanchez-Andrea I."/>
            <person name="Stams A.J.M."/>
            <person name="De Vos W.M."/>
        </authorList>
    </citation>
    <scope>NUCLEOTIDE SEQUENCE [LARGE SCALE GENOMIC DNA]</scope>
    <source>
        <strain evidence="2 3">YI</strain>
    </source>
</reference>
<protein>
    <submittedName>
        <fullName evidence="2">AmmeMemoRadiSam system protein A</fullName>
    </submittedName>
</protein>
<dbReference type="SUPFAM" id="SSF53213">
    <property type="entry name" value="LigB-like"/>
    <property type="match status" value="1"/>
</dbReference>
<dbReference type="AlphaFoldDB" id="A0A4P9CB90"/>
<dbReference type="InterPro" id="IPR036071">
    <property type="entry name" value="AMMECR1_dom_sf"/>
</dbReference>